<feature type="region of interest" description="Disordered" evidence="1">
    <location>
        <begin position="1"/>
        <end position="21"/>
    </location>
</feature>
<reference evidence="2 3" key="1">
    <citation type="submission" date="2015-01" db="EMBL/GenBank/DDBJ databases">
        <title>Evolution of Trichinella species and genotypes.</title>
        <authorList>
            <person name="Korhonen P.K."/>
            <person name="Edoardo P."/>
            <person name="Giuseppe L.R."/>
            <person name="Gasser R.B."/>
        </authorList>
    </citation>
    <scope>NUCLEOTIDE SEQUENCE [LARGE SCALE GENOMIC DNA]</scope>
    <source>
        <strain evidence="2">ISS3</strain>
    </source>
</reference>
<proteinExistence type="predicted"/>
<dbReference type="InParanoid" id="A0A0V1BMR0"/>
<keyword evidence="3" id="KW-1185">Reference proteome</keyword>
<gene>
    <name evidence="2" type="ORF">T01_6139</name>
</gene>
<evidence type="ECO:0000256" key="1">
    <source>
        <dbReference type="SAM" id="MobiDB-lite"/>
    </source>
</evidence>
<dbReference type="OrthoDB" id="10422405at2759"/>
<evidence type="ECO:0000313" key="2">
    <source>
        <dbReference type="EMBL" id="KRY38288.1"/>
    </source>
</evidence>
<sequence>MLLTTTTKNNTTAQSPKPDTTTNYNVFPHYRTLLPIVSSAYPDFPPLTLECSRHHQLAGTVTYGIPINQLHLLSQRRTVPSGSALQYEEDKVISLLSNYLTAQNLPFSPNTCQSHLFLFFSTDLQTVRIIISFDFRRSCLLNQYRGFTAFNGAPKT</sequence>
<dbReference type="AlphaFoldDB" id="A0A0V1BMR0"/>
<accession>A0A0V1BMR0</accession>
<name>A0A0V1BMR0_TRISP</name>
<feature type="compositionally biased region" description="Low complexity" evidence="1">
    <location>
        <begin position="1"/>
        <end position="12"/>
    </location>
</feature>
<organism evidence="2 3">
    <name type="scientific">Trichinella spiralis</name>
    <name type="common">Trichina worm</name>
    <dbReference type="NCBI Taxonomy" id="6334"/>
    <lineage>
        <taxon>Eukaryota</taxon>
        <taxon>Metazoa</taxon>
        <taxon>Ecdysozoa</taxon>
        <taxon>Nematoda</taxon>
        <taxon>Enoplea</taxon>
        <taxon>Dorylaimia</taxon>
        <taxon>Trichinellida</taxon>
        <taxon>Trichinellidae</taxon>
        <taxon>Trichinella</taxon>
    </lineage>
</organism>
<dbReference type="Proteomes" id="UP000054776">
    <property type="component" value="Unassembled WGS sequence"/>
</dbReference>
<protein>
    <submittedName>
        <fullName evidence="2">Uncharacterized protein</fullName>
    </submittedName>
</protein>
<dbReference type="EMBL" id="JYDH01000026">
    <property type="protein sequence ID" value="KRY38288.1"/>
    <property type="molecule type" value="Genomic_DNA"/>
</dbReference>
<comment type="caution">
    <text evidence="2">The sequence shown here is derived from an EMBL/GenBank/DDBJ whole genome shotgun (WGS) entry which is preliminary data.</text>
</comment>
<evidence type="ECO:0000313" key="3">
    <source>
        <dbReference type="Proteomes" id="UP000054776"/>
    </source>
</evidence>